<dbReference type="EMBL" id="NHYD01002582">
    <property type="protein sequence ID" value="PPQ86005.1"/>
    <property type="molecule type" value="Genomic_DNA"/>
</dbReference>
<feature type="non-terminal residue" evidence="2">
    <location>
        <position position="1"/>
    </location>
</feature>
<accession>A0A409X5F9</accession>
<name>A0A409X5F9_PSICY</name>
<gene>
    <name evidence="2" type="ORF">CVT25_001527</name>
</gene>
<dbReference type="Proteomes" id="UP000283269">
    <property type="component" value="Unassembled WGS sequence"/>
</dbReference>
<dbReference type="AlphaFoldDB" id="A0A409X5F9"/>
<proteinExistence type="predicted"/>
<keyword evidence="3" id="KW-1185">Reference proteome</keyword>
<sequence length="257" mass="27888">ACHVPNLIQPNIASGHRRSRRTELNFNQPYPQTKATKTALTASAASRTPAVLFTAPPVFAPVGVSPPALPAPEPELLPAPAQPVSLLAVCGGGGRNIRVRHAPHRTILHARSWENAPARCRRIMRAQRIRRRRAGNSRYPLCCLSSGKPERGGAGAGRDGVYFRCAAGGEGALNVQKDGGWGGWNETNGRDSVSKAGPWDGCGVAEGMRWKRERENRREQERREGTYKPVSNPPASGAHREAIDVCATVWFLELLNV</sequence>
<reference evidence="2 3" key="1">
    <citation type="journal article" date="2018" name="Evol. Lett.">
        <title>Horizontal gene cluster transfer increased hallucinogenic mushroom diversity.</title>
        <authorList>
            <person name="Reynolds H.T."/>
            <person name="Vijayakumar V."/>
            <person name="Gluck-Thaler E."/>
            <person name="Korotkin H.B."/>
            <person name="Matheny P.B."/>
            <person name="Slot J.C."/>
        </authorList>
    </citation>
    <scope>NUCLEOTIDE SEQUENCE [LARGE SCALE GENOMIC DNA]</scope>
    <source>
        <strain evidence="2 3">2631</strain>
    </source>
</reference>
<organism evidence="2 3">
    <name type="scientific">Psilocybe cyanescens</name>
    <dbReference type="NCBI Taxonomy" id="93625"/>
    <lineage>
        <taxon>Eukaryota</taxon>
        <taxon>Fungi</taxon>
        <taxon>Dikarya</taxon>
        <taxon>Basidiomycota</taxon>
        <taxon>Agaricomycotina</taxon>
        <taxon>Agaricomycetes</taxon>
        <taxon>Agaricomycetidae</taxon>
        <taxon>Agaricales</taxon>
        <taxon>Agaricineae</taxon>
        <taxon>Strophariaceae</taxon>
        <taxon>Psilocybe</taxon>
    </lineage>
</organism>
<dbReference type="InParanoid" id="A0A409X5F9"/>
<evidence type="ECO:0000313" key="3">
    <source>
        <dbReference type="Proteomes" id="UP000283269"/>
    </source>
</evidence>
<feature type="compositionally biased region" description="Basic and acidic residues" evidence="1">
    <location>
        <begin position="211"/>
        <end position="226"/>
    </location>
</feature>
<evidence type="ECO:0000313" key="2">
    <source>
        <dbReference type="EMBL" id="PPQ86005.1"/>
    </source>
</evidence>
<evidence type="ECO:0000256" key="1">
    <source>
        <dbReference type="SAM" id="MobiDB-lite"/>
    </source>
</evidence>
<comment type="caution">
    <text evidence="2">The sequence shown here is derived from an EMBL/GenBank/DDBJ whole genome shotgun (WGS) entry which is preliminary data.</text>
</comment>
<feature type="region of interest" description="Disordered" evidence="1">
    <location>
        <begin position="211"/>
        <end position="238"/>
    </location>
</feature>
<protein>
    <submittedName>
        <fullName evidence="2">Uncharacterized protein</fullName>
    </submittedName>
</protein>